<accession>M2ZY97</accession>
<dbReference type="InterPro" id="IPR048032">
    <property type="entry name" value="ESAT6-like"/>
</dbReference>
<dbReference type="InterPro" id="IPR036689">
    <property type="entry name" value="ESAT-6-like_sf"/>
</dbReference>
<dbReference type="PATRIC" id="fig|1223523.3.peg.5064"/>
<evidence type="ECO:0000313" key="1">
    <source>
        <dbReference type="EMBL" id="EME97743.1"/>
    </source>
</evidence>
<dbReference type="AlphaFoldDB" id="M2ZY97"/>
<sequence>MATTDRRSYDLGASTQVQTTLHGIISRLEAVLNERDAAVKSAMADFQADGVSEQYHEKELRWQRAATEVRQIITLLRSTMEQNDATARSTLARAKAAVDGIG</sequence>
<evidence type="ECO:0008006" key="3">
    <source>
        <dbReference type="Google" id="ProtNLM"/>
    </source>
</evidence>
<dbReference type="NCBIfam" id="NF035935">
    <property type="entry name" value="ESAT6_3"/>
    <property type="match status" value="1"/>
</dbReference>
<gene>
    <name evidence="1" type="ORF">H340_24927</name>
</gene>
<name>M2ZY97_STRM1</name>
<dbReference type="eggNOG" id="ENOG5032ZP9">
    <property type="taxonomic scope" value="Bacteria"/>
</dbReference>
<protein>
    <recommendedName>
        <fullName evidence="3">Pore-forming ESAT-6 family protein</fullName>
    </recommendedName>
</protein>
<comment type="caution">
    <text evidence="1">The sequence shown here is derived from an EMBL/GenBank/DDBJ whole genome shotgun (WGS) entry which is preliminary data.</text>
</comment>
<reference evidence="1 2" key="1">
    <citation type="journal article" date="2013" name="Genome Announc.">
        <title>Whole-Genome Shotgun Assembly and Analysis of the Genome of Streptomyces mobaraensis DSM 40847, a Strain for Industrial Production of Microbial Transglutaminase.</title>
        <authorList>
            <person name="Yang H."/>
            <person name="He T."/>
            <person name="Wu W."/>
            <person name="Zhu W."/>
            <person name="Lu B."/>
            <person name="Sun W."/>
        </authorList>
    </citation>
    <scope>NUCLEOTIDE SEQUENCE [LARGE SCALE GENOMIC DNA]</scope>
    <source>
        <strain evidence="1 2">DSM 40847</strain>
    </source>
</reference>
<proteinExistence type="predicted"/>
<dbReference type="Proteomes" id="UP000011740">
    <property type="component" value="Unassembled WGS sequence"/>
</dbReference>
<dbReference type="SUPFAM" id="SSF140453">
    <property type="entry name" value="EsxAB dimer-like"/>
    <property type="match status" value="1"/>
</dbReference>
<evidence type="ECO:0000313" key="2">
    <source>
        <dbReference type="Proteomes" id="UP000011740"/>
    </source>
</evidence>
<dbReference type="Gene3D" id="1.10.287.1060">
    <property type="entry name" value="ESAT-6-like"/>
    <property type="match status" value="1"/>
</dbReference>
<dbReference type="RefSeq" id="WP_004951141.1">
    <property type="nucleotide sequence ID" value="NZ_AORZ01000103.1"/>
</dbReference>
<organism evidence="1 2">
    <name type="scientific">Streptomyces mobaraensis (strain ATCC 29032 / DSM 40847 / JCM 4168 / NBRC 13819 / NCIMB 11159 / IPCR 16-22)</name>
    <dbReference type="NCBI Taxonomy" id="1223523"/>
    <lineage>
        <taxon>Bacteria</taxon>
        <taxon>Bacillati</taxon>
        <taxon>Actinomycetota</taxon>
        <taxon>Actinomycetes</taxon>
        <taxon>Kitasatosporales</taxon>
        <taxon>Streptomycetaceae</taxon>
        <taxon>Streptomyces</taxon>
    </lineage>
</organism>
<dbReference type="EMBL" id="AORZ01000103">
    <property type="protein sequence ID" value="EME97743.1"/>
    <property type="molecule type" value="Genomic_DNA"/>
</dbReference>
<dbReference type="STRING" id="1223523.H340_24927"/>